<evidence type="ECO:0000313" key="2">
    <source>
        <dbReference type="Proteomes" id="UP000789759"/>
    </source>
</evidence>
<comment type="caution">
    <text evidence="1">The sequence shown here is derived from an EMBL/GenBank/DDBJ whole genome shotgun (WGS) entry which is preliminary data.</text>
</comment>
<gene>
    <name evidence="1" type="ORF">CPELLU_LOCUS8053</name>
</gene>
<dbReference type="Proteomes" id="UP000789759">
    <property type="component" value="Unassembled WGS sequence"/>
</dbReference>
<dbReference type="EMBL" id="CAJVQA010005577">
    <property type="protein sequence ID" value="CAG8623692.1"/>
    <property type="molecule type" value="Genomic_DNA"/>
</dbReference>
<dbReference type="OrthoDB" id="2473543at2759"/>
<evidence type="ECO:0000313" key="1">
    <source>
        <dbReference type="EMBL" id="CAG8623692.1"/>
    </source>
</evidence>
<sequence length="65" mass="7978">KQQQLRYENDKEMLTNRTVFPHKYDIKYLHKKYHEKYISTLNSKEMLNQLEKEIKDFNTNKKGSA</sequence>
<accession>A0A9N9GPE4</accession>
<name>A0A9N9GPE4_9GLOM</name>
<dbReference type="AlphaFoldDB" id="A0A9N9GPE4"/>
<organism evidence="1 2">
    <name type="scientific">Cetraspora pellucida</name>
    <dbReference type="NCBI Taxonomy" id="1433469"/>
    <lineage>
        <taxon>Eukaryota</taxon>
        <taxon>Fungi</taxon>
        <taxon>Fungi incertae sedis</taxon>
        <taxon>Mucoromycota</taxon>
        <taxon>Glomeromycotina</taxon>
        <taxon>Glomeromycetes</taxon>
        <taxon>Diversisporales</taxon>
        <taxon>Gigasporaceae</taxon>
        <taxon>Cetraspora</taxon>
    </lineage>
</organism>
<proteinExistence type="predicted"/>
<protein>
    <submittedName>
        <fullName evidence="1">23261_t:CDS:1</fullName>
    </submittedName>
</protein>
<feature type="non-terminal residue" evidence="1">
    <location>
        <position position="1"/>
    </location>
</feature>
<keyword evidence="2" id="KW-1185">Reference proteome</keyword>
<reference evidence="1" key="1">
    <citation type="submission" date="2021-06" db="EMBL/GenBank/DDBJ databases">
        <authorList>
            <person name="Kallberg Y."/>
            <person name="Tangrot J."/>
            <person name="Rosling A."/>
        </authorList>
    </citation>
    <scope>NUCLEOTIDE SEQUENCE</scope>
    <source>
        <strain evidence="1">FL966</strain>
    </source>
</reference>